<dbReference type="SUPFAM" id="SSF52058">
    <property type="entry name" value="L domain-like"/>
    <property type="match status" value="1"/>
</dbReference>
<organism evidence="6 7">
    <name type="scientific">Coccomyxa viridis</name>
    <dbReference type="NCBI Taxonomy" id="1274662"/>
    <lineage>
        <taxon>Eukaryota</taxon>
        <taxon>Viridiplantae</taxon>
        <taxon>Chlorophyta</taxon>
        <taxon>core chlorophytes</taxon>
        <taxon>Trebouxiophyceae</taxon>
        <taxon>Trebouxiophyceae incertae sedis</taxon>
        <taxon>Coccomyxaceae</taxon>
        <taxon>Coccomyxa</taxon>
    </lineage>
</organism>
<keyword evidence="7" id="KW-1185">Reference proteome</keyword>
<keyword evidence="2" id="KW-0433">Leucine-rich repeat</keyword>
<keyword evidence="4" id="KW-0966">Cell projection</keyword>
<evidence type="ECO:0000313" key="6">
    <source>
        <dbReference type="EMBL" id="CAL5229619.1"/>
    </source>
</evidence>
<feature type="compositionally biased region" description="Basic and acidic residues" evidence="5">
    <location>
        <begin position="260"/>
        <end position="279"/>
    </location>
</feature>
<dbReference type="InterPro" id="IPR032675">
    <property type="entry name" value="LRR_dom_sf"/>
</dbReference>
<feature type="region of interest" description="Disordered" evidence="5">
    <location>
        <begin position="260"/>
        <end position="317"/>
    </location>
</feature>
<dbReference type="Proteomes" id="UP001497392">
    <property type="component" value="Unassembled WGS sequence"/>
</dbReference>
<protein>
    <submittedName>
        <fullName evidence="6">G12981 protein</fullName>
    </submittedName>
</protein>
<dbReference type="InterPro" id="IPR050576">
    <property type="entry name" value="Cilia_flagella_integrity"/>
</dbReference>
<gene>
    <name evidence="6" type="primary">g12981</name>
    <name evidence="6" type="ORF">VP750_LOCUS11525</name>
</gene>
<dbReference type="PANTHER" id="PTHR45973:SF9">
    <property type="entry name" value="LEUCINE-RICH REPEAT-CONTAINING PROTEIN 46"/>
    <property type="match status" value="1"/>
</dbReference>
<evidence type="ECO:0000313" key="7">
    <source>
        <dbReference type="Proteomes" id="UP001497392"/>
    </source>
</evidence>
<dbReference type="PANTHER" id="PTHR45973">
    <property type="entry name" value="PROTEIN PHOSPHATASE 1 REGULATORY SUBUNIT SDS22-RELATED"/>
    <property type="match status" value="1"/>
</dbReference>
<accession>A0ABP1GBS0</accession>
<keyword evidence="3" id="KW-0677">Repeat</keyword>
<evidence type="ECO:0000256" key="4">
    <source>
        <dbReference type="ARBA" id="ARBA00023273"/>
    </source>
</evidence>
<evidence type="ECO:0000256" key="2">
    <source>
        <dbReference type="ARBA" id="ARBA00022614"/>
    </source>
</evidence>
<sequence length="385" mass="42873">MSVSEDSSSFPSASSHLICTHFTELIIPHVFGNLKELPQLSCLYLRGNPVTDTTKQYRRTIICTFPRLTYLDERPIFDGERRCAEAWQKGGMDAERAEHLNIRQVTRQANDLAFESIQRIRREGFQKRRQSLGLPEGDTDPFFHLHSGAVWEKEEEPPELQSAKEQLARMTGGDKADMATDGAVTEEEAKECMYGSEELDEQLKGLGLDMATPEIQEILQNTGTPENTTAHIKDIHTSELPDAESSSVGDKIGEPAEHAEDIRASRVEPSHKEAARAQEETTVQSSPREPAEHVEAIGASESEPVREQAAAESHRSCLGDFKQAQGIWDNMKGILGEPAAIRKPLEPLPASNDNVHVEAKPERAQRAQCRATGYRSSFSFIKQKD</sequence>
<comment type="subcellular location">
    <subcellularLocation>
        <location evidence="1">Cytoplasm</location>
        <location evidence="1">Cytoskeleton</location>
        <location evidence="1">Cilium axoneme</location>
    </subcellularLocation>
</comment>
<comment type="caution">
    <text evidence="6">The sequence shown here is derived from an EMBL/GenBank/DDBJ whole genome shotgun (WGS) entry which is preliminary data.</text>
</comment>
<name>A0ABP1GBS0_9CHLO</name>
<reference evidence="6 7" key="1">
    <citation type="submission" date="2024-06" db="EMBL/GenBank/DDBJ databases">
        <authorList>
            <person name="Kraege A."/>
            <person name="Thomma B."/>
        </authorList>
    </citation>
    <scope>NUCLEOTIDE SEQUENCE [LARGE SCALE GENOMIC DNA]</scope>
</reference>
<proteinExistence type="predicted"/>
<evidence type="ECO:0000256" key="1">
    <source>
        <dbReference type="ARBA" id="ARBA00004430"/>
    </source>
</evidence>
<dbReference type="EMBL" id="CAXHTA020000021">
    <property type="protein sequence ID" value="CAL5229619.1"/>
    <property type="molecule type" value="Genomic_DNA"/>
</dbReference>
<dbReference type="Gene3D" id="3.80.10.10">
    <property type="entry name" value="Ribonuclease Inhibitor"/>
    <property type="match status" value="1"/>
</dbReference>
<evidence type="ECO:0000256" key="3">
    <source>
        <dbReference type="ARBA" id="ARBA00022737"/>
    </source>
</evidence>
<evidence type="ECO:0000256" key="5">
    <source>
        <dbReference type="SAM" id="MobiDB-lite"/>
    </source>
</evidence>